<comment type="caution">
    <text evidence="1">The sequence shown here is derived from an EMBL/GenBank/DDBJ whole genome shotgun (WGS) entry which is preliminary data.</text>
</comment>
<protein>
    <submittedName>
        <fullName evidence="1">Uncharacterized protein</fullName>
    </submittedName>
</protein>
<name>A0A0F9NPQ9_9ZZZZ</name>
<organism evidence="1">
    <name type="scientific">marine sediment metagenome</name>
    <dbReference type="NCBI Taxonomy" id="412755"/>
    <lineage>
        <taxon>unclassified sequences</taxon>
        <taxon>metagenomes</taxon>
        <taxon>ecological metagenomes</taxon>
    </lineage>
</organism>
<reference evidence="1" key="1">
    <citation type="journal article" date="2015" name="Nature">
        <title>Complex archaea that bridge the gap between prokaryotes and eukaryotes.</title>
        <authorList>
            <person name="Spang A."/>
            <person name="Saw J.H."/>
            <person name="Jorgensen S.L."/>
            <person name="Zaremba-Niedzwiedzka K."/>
            <person name="Martijn J."/>
            <person name="Lind A.E."/>
            <person name="van Eijk R."/>
            <person name="Schleper C."/>
            <person name="Guy L."/>
            <person name="Ettema T.J."/>
        </authorList>
    </citation>
    <scope>NUCLEOTIDE SEQUENCE</scope>
</reference>
<dbReference type="EMBL" id="LAZR01003860">
    <property type="protein sequence ID" value="KKN14017.1"/>
    <property type="molecule type" value="Genomic_DNA"/>
</dbReference>
<proteinExistence type="predicted"/>
<accession>A0A0F9NPQ9</accession>
<dbReference type="AlphaFoldDB" id="A0A0F9NPQ9"/>
<evidence type="ECO:0000313" key="1">
    <source>
        <dbReference type="EMBL" id="KKN14017.1"/>
    </source>
</evidence>
<sequence>MIYSKEEQKFHCDFCGEMESPELPPSWSEYKVECKMPPAGETLPQSIFTKHLCTECRTIVVKLRC</sequence>
<gene>
    <name evidence="1" type="ORF">LCGC14_1000400</name>
</gene>